<dbReference type="FunFam" id="2.30.18.10:FF:000005">
    <property type="entry name" value="transcription initiation factor IIA large subunit"/>
    <property type="match status" value="1"/>
</dbReference>
<dbReference type="PANTHER" id="PTHR12694:SF8">
    <property type="entry name" value="TRANSCRIPTION INITIATION FACTOR IIA SUBUNIT 1"/>
    <property type="match status" value="1"/>
</dbReference>
<feature type="compositionally biased region" description="Acidic residues" evidence="5">
    <location>
        <begin position="359"/>
        <end position="383"/>
    </location>
</feature>
<evidence type="ECO:0000256" key="2">
    <source>
        <dbReference type="ARBA" id="ARBA00010059"/>
    </source>
</evidence>
<proteinExistence type="inferred from homology"/>
<dbReference type="PANTHER" id="PTHR12694">
    <property type="entry name" value="TRANSCRIPTION INITIATION FACTOR IIA SUBUNIT 1"/>
    <property type="match status" value="1"/>
</dbReference>
<feature type="compositionally biased region" description="Acidic residues" evidence="5">
    <location>
        <begin position="317"/>
        <end position="339"/>
    </location>
</feature>
<accession>A0A176VX43</accession>
<dbReference type="GO" id="GO:0006367">
    <property type="term" value="P:transcription initiation at RNA polymerase II promoter"/>
    <property type="evidence" value="ECO:0007669"/>
    <property type="project" value="InterPro"/>
</dbReference>
<name>A0A176VX43_MARPO</name>
<reference evidence="6" key="1">
    <citation type="submission" date="2016-03" db="EMBL/GenBank/DDBJ databases">
        <title>Mechanisms controlling the formation of the plant cell surface in tip-growing cells are functionally conserved among land plants.</title>
        <authorList>
            <person name="Honkanen S."/>
            <person name="Jones V.A."/>
            <person name="Morieri G."/>
            <person name="Champion C."/>
            <person name="Hetherington A.J."/>
            <person name="Kelly S."/>
            <person name="Saint-Marcoux D."/>
            <person name="Proust H."/>
            <person name="Prescott H."/>
            <person name="Dolan L."/>
        </authorList>
    </citation>
    <scope>NUCLEOTIDE SEQUENCE [LARGE SCALE GENOMIC DNA]</scope>
    <source>
        <tissue evidence="6">Whole gametophyte</tissue>
    </source>
</reference>
<feature type="region of interest" description="Disordered" evidence="5">
    <location>
        <begin position="305"/>
        <end position="386"/>
    </location>
</feature>
<evidence type="ECO:0000256" key="4">
    <source>
        <dbReference type="ARBA" id="ARBA00023242"/>
    </source>
</evidence>
<dbReference type="Proteomes" id="UP000077202">
    <property type="component" value="Unassembled WGS sequence"/>
</dbReference>
<evidence type="ECO:0000256" key="5">
    <source>
        <dbReference type="SAM" id="MobiDB-lite"/>
    </source>
</evidence>
<evidence type="ECO:0000256" key="1">
    <source>
        <dbReference type="ARBA" id="ARBA00004123"/>
    </source>
</evidence>
<dbReference type="GO" id="GO:0005672">
    <property type="term" value="C:transcription factor TFIIA complex"/>
    <property type="evidence" value="ECO:0007669"/>
    <property type="project" value="InterPro"/>
</dbReference>
<evidence type="ECO:0000313" key="6">
    <source>
        <dbReference type="EMBL" id="OAE24842.1"/>
    </source>
</evidence>
<dbReference type="Pfam" id="PF03153">
    <property type="entry name" value="TFIIA"/>
    <property type="match status" value="1"/>
</dbReference>
<dbReference type="SMART" id="SM01371">
    <property type="entry name" value="TFIIA"/>
    <property type="match status" value="1"/>
</dbReference>
<keyword evidence="3" id="KW-0804">Transcription</keyword>
<dbReference type="InterPro" id="IPR009088">
    <property type="entry name" value="TFIIA_b-brl"/>
</dbReference>
<dbReference type="AlphaFoldDB" id="A0A176VX43"/>
<dbReference type="SUPFAM" id="SSF50784">
    <property type="entry name" value="Transcription factor IIA (TFIIA), beta-barrel domain"/>
    <property type="match status" value="1"/>
</dbReference>
<organism evidence="6 7">
    <name type="scientific">Marchantia polymorpha subsp. ruderalis</name>
    <dbReference type="NCBI Taxonomy" id="1480154"/>
    <lineage>
        <taxon>Eukaryota</taxon>
        <taxon>Viridiplantae</taxon>
        <taxon>Streptophyta</taxon>
        <taxon>Embryophyta</taxon>
        <taxon>Marchantiophyta</taxon>
        <taxon>Marchantiopsida</taxon>
        <taxon>Marchantiidae</taxon>
        <taxon>Marchantiales</taxon>
        <taxon>Marchantiaceae</taxon>
        <taxon>Marchantia</taxon>
    </lineage>
</organism>
<comment type="similarity">
    <text evidence="2">Belongs to the TFIIA subunit 1 family.</text>
</comment>
<keyword evidence="4" id="KW-0539">Nucleus</keyword>
<dbReference type="Gene3D" id="2.30.18.10">
    <property type="entry name" value="Transcription factor IIA (TFIIA), beta-barrel domain"/>
    <property type="match status" value="1"/>
</dbReference>
<gene>
    <name evidence="6" type="ORF">AXG93_4242s1140</name>
</gene>
<protein>
    <submittedName>
        <fullName evidence="6">Uncharacterized protein</fullName>
    </submittedName>
</protein>
<dbReference type="EMBL" id="LVLJ01002459">
    <property type="protein sequence ID" value="OAE24842.1"/>
    <property type="molecule type" value="Genomic_DNA"/>
</dbReference>
<dbReference type="InterPro" id="IPR004855">
    <property type="entry name" value="TFIIA_asu/bsu"/>
</dbReference>
<comment type="subcellular location">
    <subcellularLocation>
        <location evidence="1">Nucleus</location>
    </subcellularLocation>
</comment>
<evidence type="ECO:0000313" key="7">
    <source>
        <dbReference type="Proteomes" id="UP000077202"/>
    </source>
</evidence>
<sequence length="480" mass="52285">MKREDRHATVPVVVILFVIGYRCRILLPSEPVDFVALSIVGSSLWELKMMQAGAIQGGPPTEAAPAPVPAPAAPAKGVAAPVTPVHDLNVPYEATEEYQTPTVEMLFPPTPQAMTPQVMTPLAMTPQAMTPQVDVMTPILDMPSPALTSSGEPIMFQYLPAGPSDSGAGGNGLDLDTKLGRPSPYMQQPSPWMTKQRGVDVNIDMNAAYEEGQEEDEYGQQPVTKDFFHLSTGKRKREDMTTGSYIQGYNIPQGDGAHQALPSHLDKSYAAEWTSQRSAAKNPDPRLWRQEAIVADARVASLVGETTTSREIPQQDGMDDDYDDGVAEEDYNEPGEEEPQPANDATPKIAKVEPTAGDSEGEPPLNEDDDDDLDDNDQGDEEPQTDHLVLAQFDKVTRSKNKWKCTLKDGIMHLNDRDILFVKCQTSGNHTSSEGHEQVNARCAKVGLMLWSDSGPSYPYPVAPLEELILGSRLVEAVHG</sequence>
<keyword evidence="7" id="KW-1185">Reference proteome</keyword>
<comment type="caution">
    <text evidence="6">The sequence shown here is derived from an EMBL/GenBank/DDBJ whole genome shotgun (WGS) entry which is preliminary data.</text>
</comment>
<evidence type="ECO:0000256" key="3">
    <source>
        <dbReference type="ARBA" id="ARBA00023163"/>
    </source>
</evidence>
<dbReference type="CDD" id="cd07976">
    <property type="entry name" value="TFIIA_alpha_beta_like"/>
    <property type="match status" value="1"/>
</dbReference>